<dbReference type="Pfam" id="PF09527">
    <property type="entry name" value="ATPase_gene1"/>
    <property type="match status" value="1"/>
</dbReference>
<reference evidence="2 3" key="1">
    <citation type="submission" date="2019-04" db="EMBL/GenBank/DDBJ databases">
        <title>Pedobacter sp. AR-3-17 sp. nov., isolated from Arctic soil.</title>
        <authorList>
            <person name="Dahal R.H."/>
            <person name="Kim D.-U."/>
        </authorList>
    </citation>
    <scope>NUCLEOTIDE SEQUENCE [LARGE SCALE GENOMIC DNA]</scope>
    <source>
        <strain evidence="2 3">AR-3-17</strain>
    </source>
</reference>
<keyword evidence="3" id="KW-1185">Reference proteome</keyword>
<dbReference type="Proteomes" id="UP000308181">
    <property type="component" value="Unassembled WGS sequence"/>
</dbReference>
<comment type="caution">
    <text evidence="2">The sequence shown here is derived from an EMBL/GenBank/DDBJ whole genome shotgun (WGS) entry which is preliminary data.</text>
</comment>
<protein>
    <submittedName>
        <fullName evidence="2">AtpZ/AtpI family protein</fullName>
    </submittedName>
</protein>
<proteinExistence type="predicted"/>
<dbReference type="AlphaFoldDB" id="A0A4U1C4E3"/>
<dbReference type="OrthoDB" id="9798708at2"/>
<organism evidence="2 3">
    <name type="scientific">Pedobacter cryophilus</name>
    <dbReference type="NCBI Taxonomy" id="2571271"/>
    <lineage>
        <taxon>Bacteria</taxon>
        <taxon>Pseudomonadati</taxon>
        <taxon>Bacteroidota</taxon>
        <taxon>Sphingobacteriia</taxon>
        <taxon>Sphingobacteriales</taxon>
        <taxon>Sphingobacteriaceae</taxon>
        <taxon>Pedobacter</taxon>
    </lineage>
</organism>
<name>A0A4U1C4E3_9SPHI</name>
<keyword evidence="1" id="KW-0472">Membrane</keyword>
<gene>
    <name evidence="2" type="ORF">FA046_00680</name>
</gene>
<dbReference type="EMBL" id="SWBP01000001">
    <property type="protein sequence ID" value="TKC00229.1"/>
    <property type="molecule type" value="Genomic_DNA"/>
</dbReference>
<dbReference type="InterPro" id="IPR032820">
    <property type="entry name" value="ATPase_put"/>
</dbReference>
<feature type="transmembrane region" description="Helical" evidence="1">
    <location>
        <begin position="51"/>
        <end position="69"/>
    </location>
</feature>
<sequence length="75" mass="8244">MEEKKLPQKEKPALNSYIKYSGLGFQMIGVIGAFTFAGYKLDESQQTKTPIYTGILSLIGVLASLYIVLKGLKSN</sequence>
<evidence type="ECO:0000313" key="3">
    <source>
        <dbReference type="Proteomes" id="UP000308181"/>
    </source>
</evidence>
<feature type="transmembrane region" description="Helical" evidence="1">
    <location>
        <begin position="20"/>
        <end position="39"/>
    </location>
</feature>
<evidence type="ECO:0000256" key="1">
    <source>
        <dbReference type="SAM" id="Phobius"/>
    </source>
</evidence>
<accession>A0A4U1C4E3</accession>
<dbReference type="RefSeq" id="WP_136824440.1">
    <property type="nucleotide sequence ID" value="NZ_SWBP01000001.1"/>
</dbReference>
<keyword evidence="1" id="KW-1133">Transmembrane helix</keyword>
<keyword evidence="1" id="KW-0812">Transmembrane</keyword>
<evidence type="ECO:0000313" key="2">
    <source>
        <dbReference type="EMBL" id="TKC00229.1"/>
    </source>
</evidence>